<reference evidence="1 2" key="1">
    <citation type="journal article" date="2024" name="G3 (Bethesda)">
        <title>Genome assembly of Hibiscus sabdariffa L. provides insights into metabolisms of medicinal natural products.</title>
        <authorList>
            <person name="Kim T."/>
        </authorList>
    </citation>
    <scope>NUCLEOTIDE SEQUENCE [LARGE SCALE GENOMIC DNA]</scope>
    <source>
        <strain evidence="1">TK-2024</strain>
        <tissue evidence="1">Old leaves</tissue>
    </source>
</reference>
<name>A0ABR2NLC9_9ROSI</name>
<protein>
    <recommendedName>
        <fullName evidence="3">RNase H type-1 domain-containing protein</fullName>
    </recommendedName>
</protein>
<evidence type="ECO:0000313" key="1">
    <source>
        <dbReference type="EMBL" id="KAK8976978.1"/>
    </source>
</evidence>
<evidence type="ECO:0000313" key="2">
    <source>
        <dbReference type="Proteomes" id="UP001396334"/>
    </source>
</evidence>
<evidence type="ECO:0008006" key="3">
    <source>
        <dbReference type="Google" id="ProtNLM"/>
    </source>
</evidence>
<comment type="caution">
    <text evidence="1">The sequence shown here is derived from an EMBL/GenBank/DDBJ whole genome shotgun (WGS) entry which is preliminary data.</text>
</comment>
<proteinExistence type="predicted"/>
<gene>
    <name evidence="1" type="ORF">V6N11_019652</name>
</gene>
<accession>A0ABR2NLC9</accession>
<sequence length="99" mass="11125">MKELQLLCMALYLLLQLSSVKIWLFVLLYLPRVLEESVVWQVPADDVIKFNFDSTYDILSKKSISGVIARDSSGLIMASCIVPHYHVADAFVAEAFACL</sequence>
<organism evidence="1 2">
    <name type="scientific">Hibiscus sabdariffa</name>
    <name type="common">roselle</name>
    <dbReference type="NCBI Taxonomy" id="183260"/>
    <lineage>
        <taxon>Eukaryota</taxon>
        <taxon>Viridiplantae</taxon>
        <taxon>Streptophyta</taxon>
        <taxon>Embryophyta</taxon>
        <taxon>Tracheophyta</taxon>
        <taxon>Spermatophyta</taxon>
        <taxon>Magnoliopsida</taxon>
        <taxon>eudicotyledons</taxon>
        <taxon>Gunneridae</taxon>
        <taxon>Pentapetalae</taxon>
        <taxon>rosids</taxon>
        <taxon>malvids</taxon>
        <taxon>Malvales</taxon>
        <taxon>Malvaceae</taxon>
        <taxon>Malvoideae</taxon>
        <taxon>Hibiscus</taxon>
    </lineage>
</organism>
<keyword evidence="2" id="KW-1185">Reference proteome</keyword>
<dbReference type="EMBL" id="JBBPBN010000125">
    <property type="protein sequence ID" value="KAK8976978.1"/>
    <property type="molecule type" value="Genomic_DNA"/>
</dbReference>
<dbReference type="Proteomes" id="UP001396334">
    <property type="component" value="Unassembled WGS sequence"/>
</dbReference>